<dbReference type="OrthoDB" id="3429272at2"/>
<feature type="transmembrane region" description="Helical" evidence="1">
    <location>
        <begin position="29"/>
        <end position="50"/>
    </location>
</feature>
<reference evidence="2 3" key="1">
    <citation type="submission" date="2016-10" db="EMBL/GenBank/DDBJ databases">
        <title>Genome sequence of Streptomyces sp. MUSC 93.</title>
        <authorList>
            <person name="Lee L.-H."/>
            <person name="Ser H.-L."/>
            <person name="Law J.W.-F."/>
        </authorList>
    </citation>
    <scope>NUCLEOTIDE SEQUENCE [LARGE SCALE GENOMIC DNA]</scope>
    <source>
        <strain evidence="2 3">MUSC 93</strain>
    </source>
</reference>
<evidence type="ECO:0000313" key="3">
    <source>
        <dbReference type="Proteomes" id="UP000179935"/>
    </source>
</evidence>
<keyword evidence="1" id="KW-0472">Membrane</keyword>
<keyword evidence="3" id="KW-1185">Reference proteome</keyword>
<protein>
    <submittedName>
        <fullName evidence="2">Uncharacterized protein</fullName>
    </submittedName>
</protein>
<feature type="transmembrane region" description="Helical" evidence="1">
    <location>
        <begin position="86"/>
        <end position="110"/>
    </location>
</feature>
<evidence type="ECO:0000313" key="2">
    <source>
        <dbReference type="EMBL" id="OIK01147.1"/>
    </source>
</evidence>
<dbReference type="RefSeq" id="WP_071364278.1">
    <property type="nucleotide sequence ID" value="NZ_MLYP01000004.1"/>
</dbReference>
<accession>A0A1S2Q628</accession>
<dbReference type="Proteomes" id="UP000179935">
    <property type="component" value="Unassembled WGS sequence"/>
</dbReference>
<feature type="transmembrane region" description="Helical" evidence="1">
    <location>
        <begin position="56"/>
        <end position="74"/>
    </location>
</feature>
<organism evidence="2 3">
    <name type="scientific">Streptomyces colonosanans</name>
    <dbReference type="NCBI Taxonomy" id="1428652"/>
    <lineage>
        <taxon>Bacteria</taxon>
        <taxon>Bacillati</taxon>
        <taxon>Actinomycetota</taxon>
        <taxon>Actinomycetes</taxon>
        <taxon>Kitasatosporales</taxon>
        <taxon>Streptomycetaceae</taxon>
        <taxon>Streptomyces</taxon>
    </lineage>
</organism>
<keyword evidence="1" id="KW-0812">Transmembrane</keyword>
<comment type="caution">
    <text evidence="2">The sequence shown here is derived from an EMBL/GenBank/DDBJ whole genome shotgun (WGS) entry which is preliminary data.</text>
</comment>
<dbReference type="EMBL" id="MLYP01000004">
    <property type="protein sequence ID" value="OIK01147.1"/>
    <property type="molecule type" value="Genomic_DNA"/>
</dbReference>
<proteinExistence type="predicted"/>
<keyword evidence="1" id="KW-1133">Transmembrane helix</keyword>
<sequence>MALNELDPASALAQAQRLKRSVDRRSRWVVRYQLAYGTVSFAMVLALGLLRGPLGIAVSMAIWMPAIGVLSVYAARQPVAHRGMAVTHGVMIGIWAMLYGLVLGVGITFFRGDLAWWLPGAALVALPGFGAACVTARRVRV</sequence>
<name>A0A1S2Q628_9ACTN</name>
<gene>
    <name evidence="2" type="ORF">BIV24_01580</name>
</gene>
<feature type="transmembrane region" description="Helical" evidence="1">
    <location>
        <begin position="116"/>
        <end position="136"/>
    </location>
</feature>
<evidence type="ECO:0000256" key="1">
    <source>
        <dbReference type="SAM" id="Phobius"/>
    </source>
</evidence>
<dbReference type="AlphaFoldDB" id="A0A1S2Q628"/>